<reference evidence="2" key="1">
    <citation type="submission" date="2018-11" db="EMBL/GenBank/DDBJ databases">
        <authorList>
            <consortium name="Genoscope - CEA"/>
            <person name="William W."/>
        </authorList>
    </citation>
    <scope>NUCLEOTIDE SEQUENCE</scope>
</reference>
<dbReference type="EMBL" id="LR031876">
    <property type="protein sequence ID" value="VDD36652.1"/>
    <property type="molecule type" value="Genomic_DNA"/>
</dbReference>
<protein>
    <submittedName>
        <fullName evidence="2">Uncharacterized protein</fullName>
    </submittedName>
</protein>
<evidence type="ECO:0000313" key="2">
    <source>
        <dbReference type="EMBL" id="VDD36652.1"/>
    </source>
</evidence>
<organism evidence="2">
    <name type="scientific">Brassica oleracea</name>
    <name type="common">Wild cabbage</name>
    <dbReference type="NCBI Taxonomy" id="3712"/>
    <lineage>
        <taxon>Eukaryota</taxon>
        <taxon>Viridiplantae</taxon>
        <taxon>Streptophyta</taxon>
        <taxon>Embryophyta</taxon>
        <taxon>Tracheophyta</taxon>
        <taxon>Spermatophyta</taxon>
        <taxon>Magnoliopsida</taxon>
        <taxon>eudicotyledons</taxon>
        <taxon>Gunneridae</taxon>
        <taxon>Pentapetalae</taxon>
        <taxon>rosids</taxon>
        <taxon>malvids</taxon>
        <taxon>Brassicales</taxon>
        <taxon>Brassicaceae</taxon>
        <taxon>Brassiceae</taxon>
        <taxon>Brassica</taxon>
    </lineage>
</organism>
<feature type="region of interest" description="Disordered" evidence="1">
    <location>
        <begin position="71"/>
        <end position="93"/>
    </location>
</feature>
<evidence type="ECO:0000256" key="1">
    <source>
        <dbReference type="SAM" id="MobiDB-lite"/>
    </source>
</evidence>
<gene>
    <name evidence="2" type="ORF">BOLC7T42212H</name>
</gene>
<feature type="compositionally biased region" description="Acidic residues" evidence="1">
    <location>
        <begin position="71"/>
        <end position="86"/>
    </location>
</feature>
<dbReference type="AlphaFoldDB" id="A0A3P6EX40"/>
<sequence length="140" mass="16553">MQTTEERLTRDLQHGARKSGQAWIFIGQLRCEVEAEEEKKEGKKKTRKRKMKMNWCMERVIWRMKTITDDENDYEDDADDEEDDGQDVTPLLNPDENIAQWKAVKAKPGYRGLYRSFNVFYISAYDLVRRKAIGSRGKKE</sequence>
<accession>A0A3P6EX40</accession>
<name>A0A3P6EX40_BRAOL</name>
<proteinExistence type="predicted"/>